<feature type="compositionally biased region" description="Polar residues" evidence="2">
    <location>
        <begin position="170"/>
        <end position="180"/>
    </location>
</feature>
<evidence type="ECO:0000256" key="2">
    <source>
        <dbReference type="SAM" id="MobiDB-lite"/>
    </source>
</evidence>
<dbReference type="STRING" id="31234.E3MBX8"/>
<reference evidence="4" key="1">
    <citation type="submission" date="2007-07" db="EMBL/GenBank/DDBJ databases">
        <title>PCAP assembly of the Caenorhabditis remanei genome.</title>
        <authorList>
            <consortium name="The Caenorhabditis remanei Sequencing Consortium"/>
            <person name="Wilson R.K."/>
        </authorList>
    </citation>
    <scope>NUCLEOTIDE SEQUENCE [LARGE SCALE GENOMIC DNA]</scope>
    <source>
        <strain evidence="4">PB4641</strain>
    </source>
</reference>
<dbReference type="HOGENOM" id="CLU_1367371_0_0_1"/>
<dbReference type="GO" id="GO:0008270">
    <property type="term" value="F:zinc ion binding"/>
    <property type="evidence" value="ECO:0007669"/>
    <property type="project" value="UniProtKB-KW"/>
</dbReference>
<dbReference type="KEGG" id="crq:GCK72_009263"/>
<feature type="region of interest" description="Disordered" evidence="2">
    <location>
        <begin position="164"/>
        <end position="188"/>
    </location>
</feature>
<dbReference type="GeneID" id="9808734"/>
<keyword evidence="5" id="KW-1185">Reference proteome</keyword>
<dbReference type="CTD" id="9808734"/>
<dbReference type="AlphaFoldDB" id="E3MBX8"/>
<dbReference type="Proteomes" id="UP000008281">
    <property type="component" value="Unassembled WGS sequence"/>
</dbReference>
<dbReference type="eggNOG" id="KOG1721">
    <property type="taxonomic scope" value="Eukaryota"/>
</dbReference>
<dbReference type="InParanoid" id="E3MBX8"/>
<feature type="domain" description="C2H2-type" evidence="3">
    <location>
        <begin position="17"/>
        <end position="44"/>
    </location>
</feature>
<name>E3MBX8_CAERE</name>
<keyword evidence="1" id="KW-0862">Zinc</keyword>
<evidence type="ECO:0000259" key="3">
    <source>
        <dbReference type="PROSITE" id="PS50157"/>
    </source>
</evidence>
<dbReference type="SUPFAM" id="SSF57667">
    <property type="entry name" value="beta-beta-alpha zinc fingers"/>
    <property type="match status" value="1"/>
</dbReference>
<dbReference type="RefSeq" id="XP_003106371.2">
    <property type="nucleotide sequence ID" value="XM_003106323.2"/>
</dbReference>
<evidence type="ECO:0000313" key="5">
    <source>
        <dbReference type="Proteomes" id="UP000008281"/>
    </source>
</evidence>
<evidence type="ECO:0000256" key="1">
    <source>
        <dbReference type="PROSITE-ProRule" id="PRU00042"/>
    </source>
</evidence>
<dbReference type="OMA" id="YACHICA"/>
<accession>E3MBX8</accession>
<sequence length="200" mass="22573">MTTNSQFSVPTMGIELFHCKICGEGFWTENTFHSHRDNHPNNPLKCLLCDEFITGGFTAKSHLTWVHAIPKPVICRCCDWAFREVSDCRGHKKFLRGSANNTPLPLVINAHEPGLFHQNGYLLDGISKHFLRMWQLNAIVQVHKPNHPISTDSSLQSSIIENSIEETDTPFPTSASPSADTSEKKREKGFMIKDILDLND</sequence>
<keyword evidence="1" id="KW-0479">Metal-binding</keyword>
<dbReference type="PROSITE" id="PS50157">
    <property type="entry name" value="ZINC_FINGER_C2H2_2"/>
    <property type="match status" value="1"/>
</dbReference>
<dbReference type="Gene3D" id="3.30.160.60">
    <property type="entry name" value="Classic Zinc Finger"/>
    <property type="match status" value="1"/>
</dbReference>
<gene>
    <name evidence="4" type="ORF">CRE_16120</name>
</gene>
<dbReference type="InterPro" id="IPR013087">
    <property type="entry name" value="Znf_C2H2_type"/>
</dbReference>
<organism evidence="5">
    <name type="scientific">Caenorhabditis remanei</name>
    <name type="common">Caenorhabditis vulgaris</name>
    <dbReference type="NCBI Taxonomy" id="31234"/>
    <lineage>
        <taxon>Eukaryota</taxon>
        <taxon>Metazoa</taxon>
        <taxon>Ecdysozoa</taxon>
        <taxon>Nematoda</taxon>
        <taxon>Chromadorea</taxon>
        <taxon>Rhabditida</taxon>
        <taxon>Rhabditina</taxon>
        <taxon>Rhabditomorpha</taxon>
        <taxon>Rhabditoidea</taxon>
        <taxon>Rhabditidae</taxon>
        <taxon>Peloderinae</taxon>
        <taxon>Caenorhabditis</taxon>
    </lineage>
</organism>
<keyword evidence="1" id="KW-0863">Zinc-finger</keyword>
<dbReference type="EMBL" id="DS268433">
    <property type="protein sequence ID" value="EFO97673.1"/>
    <property type="molecule type" value="Genomic_DNA"/>
</dbReference>
<protein>
    <recommendedName>
        <fullName evidence="3">C2H2-type domain-containing protein</fullName>
    </recommendedName>
</protein>
<proteinExistence type="predicted"/>
<evidence type="ECO:0000313" key="4">
    <source>
        <dbReference type="EMBL" id="EFO97673.1"/>
    </source>
</evidence>
<dbReference type="FunCoup" id="E3MBX8">
    <property type="interactions" value="424"/>
</dbReference>
<dbReference type="InterPro" id="IPR036236">
    <property type="entry name" value="Znf_C2H2_sf"/>
</dbReference>
<dbReference type="PROSITE" id="PS00028">
    <property type="entry name" value="ZINC_FINGER_C2H2_1"/>
    <property type="match status" value="2"/>
</dbReference>